<dbReference type="Proteomes" id="UP000759443">
    <property type="component" value="Unassembled WGS sequence"/>
</dbReference>
<reference evidence="2 3" key="1">
    <citation type="submission" date="2021-03" db="EMBL/GenBank/DDBJ databases">
        <title>Genomic Encyclopedia of Type Strains, Phase IV (KMG-IV): sequencing the most valuable type-strain genomes for metagenomic binning, comparative biology and taxonomic classification.</title>
        <authorList>
            <person name="Goeker M."/>
        </authorList>
    </citation>
    <scope>NUCLEOTIDE SEQUENCE [LARGE SCALE GENOMIC DNA]</scope>
    <source>
        <strain evidence="2 3">DSM 21600</strain>
    </source>
</reference>
<sequence length="72" mass="7540">MKTVLASIAVLAALGTSAAFAGPIQSGATLSEAPIGSTVFNEYFANGKQVHEVYKVNSDRTLDLVTRTSNTH</sequence>
<evidence type="ECO:0000313" key="3">
    <source>
        <dbReference type="Proteomes" id="UP000759443"/>
    </source>
</evidence>
<evidence type="ECO:0008006" key="4">
    <source>
        <dbReference type="Google" id="ProtNLM"/>
    </source>
</evidence>
<comment type="caution">
    <text evidence="2">The sequence shown here is derived from an EMBL/GenBank/DDBJ whole genome shotgun (WGS) entry which is preliminary data.</text>
</comment>
<evidence type="ECO:0000256" key="1">
    <source>
        <dbReference type="SAM" id="SignalP"/>
    </source>
</evidence>
<protein>
    <recommendedName>
        <fullName evidence="4">DUF2790 domain-containing protein</fullName>
    </recommendedName>
</protein>
<accession>A0ABS4DYZ9</accession>
<feature type="chain" id="PRO_5047172478" description="DUF2790 domain-containing protein" evidence="1">
    <location>
        <begin position="22"/>
        <end position="72"/>
    </location>
</feature>
<name>A0ABS4DYZ9_9HYPH</name>
<gene>
    <name evidence="2" type="ORF">J2Z17_002358</name>
</gene>
<keyword evidence="1" id="KW-0732">Signal</keyword>
<keyword evidence="3" id="KW-1185">Reference proteome</keyword>
<dbReference type="EMBL" id="JAGGJU010000006">
    <property type="protein sequence ID" value="MBP1850915.1"/>
    <property type="molecule type" value="Genomic_DNA"/>
</dbReference>
<evidence type="ECO:0000313" key="2">
    <source>
        <dbReference type="EMBL" id="MBP1850915.1"/>
    </source>
</evidence>
<dbReference type="RefSeq" id="WP_209945145.1">
    <property type="nucleotide sequence ID" value="NZ_JAGGJU010000006.1"/>
</dbReference>
<feature type="signal peptide" evidence="1">
    <location>
        <begin position="1"/>
        <end position="21"/>
    </location>
</feature>
<organism evidence="2 3">
    <name type="scientific">Rhizobium halophytocola</name>
    <dbReference type="NCBI Taxonomy" id="735519"/>
    <lineage>
        <taxon>Bacteria</taxon>
        <taxon>Pseudomonadati</taxon>
        <taxon>Pseudomonadota</taxon>
        <taxon>Alphaproteobacteria</taxon>
        <taxon>Hyphomicrobiales</taxon>
        <taxon>Rhizobiaceae</taxon>
        <taxon>Rhizobium/Agrobacterium group</taxon>
        <taxon>Rhizobium</taxon>
    </lineage>
</organism>
<proteinExistence type="predicted"/>